<dbReference type="PANTHER" id="PTHR33090">
    <property type="entry name" value="DUF3774 DOMAIN PROTEIN-RELATED"/>
    <property type="match status" value="1"/>
</dbReference>
<dbReference type="Pfam" id="PF12609">
    <property type="entry name" value="DUF3774"/>
    <property type="match status" value="1"/>
</dbReference>
<dbReference type="InterPro" id="IPR022251">
    <property type="entry name" value="DUF3774_wound-induced"/>
</dbReference>
<evidence type="ECO:0000256" key="1">
    <source>
        <dbReference type="SAM" id="MobiDB-lite"/>
    </source>
</evidence>
<name>A0AAD9UAK4_9ROSI</name>
<comment type="caution">
    <text evidence="2">The sequence shown here is derived from an EMBL/GenBank/DDBJ whole genome shotgun (WGS) entry which is preliminary data.</text>
</comment>
<keyword evidence="3" id="KW-1185">Reference proteome</keyword>
<dbReference type="AlphaFoldDB" id="A0AAD9UAK4"/>
<accession>A0AAD9UAK4</accession>
<reference evidence="2" key="1">
    <citation type="journal article" date="2023" name="Plant J.">
        <title>Genome sequences and population genomics provide insights into the demographic history, inbreeding, and mutation load of two 'living fossil' tree species of Dipteronia.</title>
        <authorList>
            <person name="Feng Y."/>
            <person name="Comes H.P."/>
            <person name="Chen J."/>
            <person name="Zhu S."/>
            <person name="Lu R."/>
            <person name="Zhang X."/>
            <person name="Li P."/>
            <person name="Qiu J."/>
            <person name="Olsen K.M."/>
            <person name="Qiu Y."/>
        </authorList>
    </citation>
    <scope>NUCLEOTIDE SEQUENCE</scope>
    <source>
        <strain evidence="2">KIB01</strain>
    </source>
</reference>
<dbReference type="EMBL" id="JANJYI010000005">
    <property type="protein sequence ID" value="KAK2650996.1"/>
    <property type="molecule type" value="Genomic_DNA"/>
</dbReference>
<feature type="compositionally biased region" description="Low complexity" evidence="1">
    <location>
        <begin position="50"/>
        <end position="68"/>
    </location>
</feature>
<protein>
    <recommendedName>
        <fullName evidence="4">Wound-responsive family protein</fullName>
    </recommendedName>
</protein>
<gene>
    <name evidence="2" type="ORF">Ddye_018485</name>
</gene>
<evidence type="ECO:0008006" key="4">
    <source>
        <dbReference type="Google" id="ProtNLM"/>
    </source>
</evidence>
<proteinExistence type="predicted"/>
<feature type="region of interest" description="Disordered" evidence="1">
    <location>
        <begin position="50"/>
        <end position="74"/>
    </location>
</feature>
<organism evidence="2 3">
    <name type="scientific">Dipteronia dyeriana</name>
    <dbReference type="NCBI Taxonomy" id="168575"/>
    <lineage>
        <taxon>Eukaryota</taxon>
        <taxon>Viridiplantae</taxon>
        <taxon>Streptophyta</taxon>
        <taxon>Embryophyta</taxon>
        <taxon>Tracheophyta</taxon>
        <taxon>Spermatophyta</taxon>
        <taxon>Magnoliopsida</taxon>
        <taxon>eudicotyledons</taxon>
        <taxon>Gunneridae</taxon>
        <taxon>Pentapetalae</taxon>
        <taxon>rosids</taxon>
        <taxon>malvids</taxon>
        <taxon>Sapindales</taxon>
        <taxon>Sapindaceae</taxon>
        <taxon>Hippocastanoideae</taxon>
        <taxon>Acereae</taxon>
        <taxon>Dipteronia</taxon>
    </lineage>
</organism>
<evidence type="ECO:0000313" key="3">
    <source>
        <dbReference type="Proteomes" id="UP001280121"/>
    </source>
</evidence>
<evidence type="ECO:0000313" key="2">
    <source>
        <dbReference type="EMBL" id="KAK2650996.1"/>
    </source>
</evidence>
<dbReference type="Proteomes" id="UP001280121">
    <property type="component" value="Unassembled WGS sequence"/>
</dbReference>
<sequence>MSSTRRSWMAAASIAAVETLKDRGLYRWNYTMRSLHQHYVENNLRSINSQANKLSSSPSSAVVNSSNNKVREQAKDAGESLRKVVYLSCWGL</sequence>